<reference evidence="1" key="1">
    <citation type="journal article" date="2015" name="Nature">
        <title>Complex archaea that bridge the gap between prokaryotes and eukaryotes.</title>
        <authorList>
            <person name="Spang A."/>
            <person name="Saw J.H."/>
            <person name="Jorgensen S.L."/>
            <person name="Zaremba-Niedzwiedzka K."/>
            <person name="Martijn J."/>
            <person name="Lind A.E."/>
            <person name="van Eijk R."/>
            <person name="Schleper C."/>
            <person name="Guy L."/>
            <person name="Ettema T.J."/>
        </authorList>
    </citation>
    <scope>NUCLEOTIDE SEQUENCE</scope>
</reference>
<sequence>MILDVGGRTGAWSEPYRRAGYDVRIIDPWTWPFLSALDYRDGAGVRGVLMAPDCTEFAGSGARWWATKDPALLGRAVAMVREMLDLCERVEPDWWALENPVGRLARAVPELGKWRYTWNPSDYGDPYTKRTCMWGDHVQPMKTPVEPTEGSRLWRIPPGEQRKTLRSITPPGFARAFFEANP</sequence>
<organism evidence="1">
    <name type="scientific">marine sediment metagenome</name>
    <dbReference type="NCBI Taxonomy" id="412755"/>
    <lineage>
        <taxon>unclassified sequences</taxon>
        <taxon>metagenomes</taxon>
        <taxon>ecological metagenomes</taxon>
    </lineage>
</organism>
<evidence type="ECO:0000313" key="1">
    <source>
        <dbReference type="EMBL" id="KKK72640.1"/>
    </source>
</evidence>
<gene>
    <name evidence="1" type="ORF">LCGC14_2901850</name>
</gene>
<dbReference type="EMBL" id="LAZR01057160">
    <property type="protein sequence ID" value="KKK72640.1"/>
    <property type="molecule type" value="Genomic_DNA"/>
</dbReference>
<name>A0A0F8YG20_9ZZZZ</name>
<accession>A0A0F8YG20</accession>
<proteinExistence type="predicted"/>
<protein>
    <recommendedName>
        <fullName evidence="2">DNA (cytosine-5-)-methyltransferase</fullName>
    </recommendedName>
</protein>
<comment type="caution">
    <text evidence="1">The sequence shown here is derived from an EMBL/GenBank/DDBJ whole genome shotgun (WGS) entry which is preliminary data.</text>
</comment>
<dbReference type="AlphaFoldDB" id="A0A0F8YG20"/>
<evidence type="ECO:0008006" key="2">
    <source>
        <dbReference type="Google" id="ProtNLM"/>
    </source>
</evidence>